<gene>
    <name evidence="1" type="ORF">Q604_UNBC03578G0001</name>
</gene>
<dbReference type="AlphaFoldDB" id="W1YJC3"/>
<organism evidence="1">
    <name type="scientific">human gut metagenome</name>
    <dbReference type="NCBI Taxonomy" id="408170"/>
    <lineage>
        <taxon>unclassified sequences</taxon>
        <taxon>metagenomes</taxon>
        <taxon>organismal metagenomes</taxon>
    </lineage>
</organism>
<name>W1YJC3_9ZZZZ</name>
<comment type="caution">
    <text evidence="1">The sequence shown here is derived from an EMBL/GenBank/DDBJ whole genome shotgun (WGS) entry which is preliminary data.</text>
</comment>
<reference evidence="1" key="1">
    <citation type="submission" date="2013-12" db="EMBL/GenBank/DDBJ databases">
        <title>A Varibaculum cambriense genome reconstructed from a premature infant gut community with otherwise low bacterial novelty that shifts toward anaerobic metabolism during the third week of life.</title>
        <authorList>
            <person name="Brown C.T."/>
            <person name="Sharon I."/>
            <person name="Thomas B.C."/>
            <person name="Castelle C.J."/>
            <person name="Morowitz M.J."/>
            <person name="Banfield J.F."/>
        </authorList>
    </citation>
    <scope>NUCLEOTIDE SEQUENCE</scope>
</reference>
<dbReference type="EMBL" id="AZMM01003578">
    <property type="protein sequence ID" value="ETJ42456.1"/>
    <property type="molecule type" value="Genomic_DNA"/>
</dbReference>
<proteinExistence type="predicted"/>
<sequence length="24" mass="2651">MKRYVLPALKILIALVIAVALTKI</sequence>
<feature type="non-terminal residue" evidence="1">
    <location>
        <position position="24"/>
    </location>
</feature>
<evidence type="ECO:0000313" key="1">
    <source>
        <dbReference type="EMBL" id="ETJ42456.1"/>
    </source>
</evidence>
<accession>W1YJC3</accession>
<protein>
    <submittedName>
        <fullName evidence="1">Uncharacterized protein</fullName>
    </submittedName>
</protein>